<dbReference type="NCBIfam" id="NF006155">
    <property type="entry name" value="PRK08298.1"/>
    <property type="match status" value="1"/>
</dbReference>
<accession>A0A1X7CDD5</accession>
<name>A0A1X7CDD5_9MICC</name>
<proteinExistence type="predicted"/>
<protein>
    <submittedName>
        <fullName evidence="1">Cytidine deaminase</fullName>
    </submittedName>
</protein>
<dbReference type="Proteomes" id="UP000192929">
    <property type="component" value="Unassembled WGS sequence"/>
</dbReference>
<keyword evidence="2" id="KW-1185">Reference proteome</keyword>
<dbReference type="CDD" id="cd01283">
    <property type="entry name" value="cytidine_deaminase"/>
    <property type="match status" value="1"/>
</dbReference>
<sequence length="145" mass="15511">MDTSALDYVVTECKALLETRFPDGSEHGAAAMLLEDGTVVTGTAPDMPNAAVEVCHEIEPYCAAHRLDLRVVASVCVHRRADGSVVVLSPCGVCRERLAAYGPDVLAAVAGRDDPTAVVWKRLADLLPDYWPTALTGDAHPGWLR</sequence>
<dbReference type="AlphaFoldDB" id="A0A1X7CDD5"/>
<organism evidence="1 2">
    <name type="scientific">Kocuria marina subsp. indica</name>
    <dbReference type="NCBI Taxonomy" id="1049583"/>
    <lineage>
        <taxon>Bacteria</taxon>
        <taxon>Bacillati</taxon>
        <taxon>Actinomycetota</taxon>
        <taxon>Actinomycetes</taxon>
        <taxon>Micrococcales</taxon>
        <taxon>Micrococcaceae</taxon>
        <taxon>Kocuria</taxon>
    </lineage>
</organism>
<dbReference type="RefSeq" id="WP_084118166.1">
    <property type="nucleotide sequence ID" value="NZ_FXAC01000002.1"/>
</dbReference>
<dbReference type="Gene3D" id="3.40.140.10">
    <property type="entry name" value="Cytidine Deaminase, domain 2"/>
    <property type="match status" value="1"/>
</dbReference>
<evidence type="ECO:0000313" key="1">
    <source>
        <dbReference type="EMBL" id="SME94513.1"/>
    </source>
</evidence>
<reference evidence="2" key="1">
    <citation type="submission" date="2017-04" db="EMBL/GenBank/DDBJ databases">
        <authorList>
            <person name="Varghese N."/>
            <person name="Submissions S."/>
        </authorList>
    </citation>
    <scope>NUCLEOTIDE SEQUENCE [LARGE SCALE GENOMIC DNA]</scope>
    <source>
        <strain evidence="2">NIO-1021</strain>
    </source>
</reference>
<evidence type="ECO:0000313" key="2">
    <source>
        <dbReference type="Proteomes" id="UP000192929"/>
    </source>
</evidence>
<gene>
    <name evidence="1" type="ORF">SAMN06296028_102231</name>
</gene>
<dbReference type="InterPro" id="IPR016193">
    <property type="entry name" value="Cytidine_deaminase-like"/>
</dbReference>
<dbReference type="SUPFAM" id="SSF53927">
    <property type="entry name" value="Cytidine deaminase-like"/>
    <property type="match status" value="1"/>
</dbReference>
<dbReference type="GO" id="GO:0003824">
    <property type="term" value="F:catalytic activity"/>
    <property type="evidence" value="ECO:0007669"/>
    <property type="project" value="InterPro"/>
</dbReference>
<dbReference type="EMBL" id="FXAC01000002">
    <property type="protein sequence ID" value="SME94513.1"/>
    <property type="molecule type" value="Genomic_DNA"/>
</dbReference>